<evidence type="ECO:0000313" key="1">
    <source>
        <dbReference type="EMBL" id="VDK60934.1"/>
    </source>
</evidence>
<protein>
    <submittedName>
        <fullName evidence="1 3">Uncharacterized protein</fullName>
    </submittedName>
</protein>
<proteinExistence type="predicted"/>
<keyword evidence="2" id="KW-1185">Reference proteome</keyword>
<evidence type="ECO:0000313" key="3">
    <source>
        <dbReference type="WBParaSite" id="nOo.2.0.1.t00016-RA"/>
    </source>
</evidence>
<reference evidence="3" key="1">
    <citation type="submission" date="2016-06" db="UniProtKB">
        <authorList>
            <consortium name="WormBaseParasite"/>
        </authorList>
    </citation>
    <scope>IDENTIFICATION</scope>
</reference>
<sequence>MSISANQSINICHIPPVASKMEKIDAIGPGSGLGSQLGLDLKSGRKEQLCSSSIMMACENRKESEGAGWVDEATKTKYDDILE</sequence>
<dbReference type="AlphaFoldDB" id="A0A182DWK2"/>
<dbReference type="Proteomes" id="UP000271087">
    <property type="component" value="Unassembled WGS sequence"/>
</dbReference>
<reference evidence="1 2" key="2">
    <citation type="submission" date="2018-08" db="EMBL/GenBank/DDBJ databases">
        <authorList>
            <person name="Laetsch R D."/>
            <person name="Stevens L."/>
            <person name="Kumar S."/>
            <person name="Blaxter L. M."/>
        </authorList>
    </citation>
    <scope>NUCLEOTIDE SEQUENCE [LARGE SCALE GENOMIC DNA]</scope>
</reference>
<gene>
    <name evidence="1" type="ORF">NOO_LOCUS16</name>
</gene>
<organism evidence="3">
    <name type="scientific">Onchocerca ochengi</name>
    <name type="common">Filarial nematode worm</name>
    <dbReference type="NCBI Taxonomy" id="42157"/>
    <lineage>
        <taxon>Eukaryota</taxon>
        <taxon>Metazoa</taxon>
        <taxon>Ecdysozoa</taxon>
        <taxon>Nematoda</taxon>
        <taxon>Chromadorea</taxon>
        <taxon>Rhabditida</taxon>
        <taxon>Spirurina</taxon>
        <taxon>Spiruromorpha</taxon>
        <taxon>Filarioidea</taxon>
        <taxon>Onchocercidae</taxon>
        <taxon>Onchocerca</taxon>
    </lineage>
</organism>
<accession>A0A182DWK2</accession>
<evidence type="ECO:0000313" key="2">
    <source>
        <dbReference type="Proteomes" id="UP000271087"/>
    </source>
</evidence>
<dbReference type="EMBL" id="UYRW01000001">
    <property type="protein sequence ID" value="VDK60934.1"/>
    <property type="molecule type" value="Genomic_DNA"/>
</dbReference>
<name>A0A182DWK2_ONCOC</name>
<dbReference type="WBParaSite" id="nOo.2.0.1.t00016-RA">
    <property type="protein sequence ID" value="nOo.2.0.1.t00016-RA"/>
    <property type="gene ID" value="nOo.2.0.1.g00016"/>
</dbReference>